<organism evidence="3 4">
    <name type="scientific">Sulfitobacter donghicola DSW-25 = KCTC 12864 = JCM 14565</name>
    <dbReference type="NCBI Taxonomy" id="1300350"/>
    <lineage>
        <taxon>Bacteria</taxon>
        <taxon>Pseudomonadati</taxon>
        <taxon>Pseudomonadota</taxon>
        <taxon>Alphaproteobacteria</taxon>
        <taxon>Rhodobacterales</taxon>
        <taxon>Roseobacteraceae</taxon>
        <taxon>Sulfitobacter</taxon>
    </lineage>
</organism>
<sequence length="123" mass="13572">MKHSLLIPLFALSLASPLAAEEEPLSLMERGAQLFFEGLMEEMAPALDGMADLLEEAGPALQEFVAEMGPKLRDVLEDVDDWSVYTAPEVLPNGDIIIRRKPDIPKDKDTQKAPQETSPQIDL</sequence>
<name>A0A073IK90_9RHOB</name>
<dbReference type="AlphaFoldDB" id="A0A073IK90"/>
<proteinExistence type="predicted"/>
<dbReference type="STRING" id="1300350.Z948_653"/>
<dbReference type="RefSeq" id="WP_025058130.1">
    <property type="nucleotide sequence ID" value="NZ_JAMC01000002.1"/>
</dbReference>
<evidence type="ECO:0000256" key="2">
    <source>
        <dbReference type="SAM" id="SignalP"/>
    </source>
</evidence>
<keyword evidence="2" id="KW-0732">Signal</keyword>
<evidence type="ECO:0000313" key="3">
    <source>
        <dbReference type="EMBL" id="KEJ89926.1"/>
    </source>
</evidence>
<evidence type="ECO:0008006" key="5">
    <source>
        <dbReference type="Google" id="ProtNLM"/>
    </source>
</evidence>
<reference evidence="3 4" key="1">
    <citation type="submission" date="2014-01" db="EMBL/GenBank/DDBJ databases">
        <title>Sulfitobacter donghicola JCM 14565 Genome Sequencing.</title>
        <authorList>
            <person name="Lai Q."/>
            <person name="Hong Z."/>
        </authorList>
    </citation>
    <scope>NUCLEOTIDE SEQUENCE [LARGE SCALE GENOMIC DNA]</scope>
    <source>
        <strain evidence="3 4">JCM 14565</strain>
    </source>
</reference>
<evidence type="ECO:0000256" key="1">
    <source>
        <dbReference type="SAM" id="MobiDB-lite"/>
    </source>
</evidence>
<feature type="compositionally biased region" description="Polar residues" evidence="1">
    <location>
        <begin position="112"/>
        <end position="123"/>
    </location>
</feature>
<keyword evidence="4" id="KW-1185">Reference proteome</keyword>
<feature type="compositionally biased region" description="Basic and acidic residues" evidence="1">
    <location>
        <begin position="98"/>
        <end position="111"/>
    </location>
</feature>
<feature type="signal peptide" evidence="2">
    <location>
        <begin position="1"/>
        <end position="20"/>
    </location>
</feature>
<protein>
    <recommendedName>
        <fullName evidence="5">AAA+ family ATPase</fullName>
    </recommendedName>
</protein>
<dbReference type="EMBL" id="JAMC01000002">
    <property type="protein sequence ID" value="KEJ89926.1"/>
    <property type="molecule type" value="Genomic_DNA"/>
</dbReference>
<dbReference type="eggNOG" id="ENOG5032Z1N">
    <property type="taxonomic scope" value="Bacteria"/>
</dbReference>
<gene>
    <name evidence="3" type="ORF">DSW25_06850</name>
</gene>
<dbReference type="Proteomes" id="UP000027734">
    <property type="component" value="Unassembled WGS sequence"/>
</dbReference>
<dbReference type="OrthoDB" id="7308154at2"/>
<evidence type="ECO:0000313" key="4">
    <source>
        <dbReference type="Proteomes" id="UP000027734"/>
    </source>
</evidence>
<feature type="region of interest" description="Disordered" evidence="1">
    <location>
        <begin position="98"/>
        <end position="123"/>
    </location>
</feature>
<comment type="caution">
    <text evidence="3">The sequence shown here is derived from an EMBL/GenBank/DDBJ whole genome shotgun (WGS) entry which is preliminary data.</text>
</comment>
<feature type="chain" id="PRO_5001691629" description="AAA+ family ATPase" evidence="2">
    <location>
        <begin position="21"/>
        <end position="123"/>
    </location>
</feature>
<accession>A0A073IK90</accession>